<comment type="subcellular location">
    <subcellularLocation>
        <location evidence="7">Cell outer membrane</location>
        <topology evidence="7">Lipid-anchor</topology>
    </subcellularLocation>
</comment>
<dbReference type="OrthoDB" id="9770517at2"/>
<dbReference type="RefSeq" id="WP_092388303.1">
    <property type="nucleotide sequence ID" value="NZ_LT629787.1"/>
</dbReference>
<keyword evidence="7" id="KW-0732">Signal</keyword>
<evidence type="ECO:0000256" key="6">
    <source>
        <dbReference type="ARBA" id="ARBA00023288"/>
    </source>
</evidence>
<keyword evidence="4 7" id="KW-0564">Palmitate</keyword>
<reference evidence="9" key="1">
    <citation type="submission" date="2016-10" db="EMBL/GenBank/DDBJ databases">
        <authorList>
            <person name="Varghese N."/>
            <person name="Submissions S."/>
        </authorList>
    </citation>
    <scope>NUCLEOTIDE SEQUENCE [LARGE SCALE GENOMIC DNA]</scope>
    <source>
        <strain evidence="9">CECT 8338</strain>
    </source>
</reference>
<feature type="chain" id="PRO_5009029409" evidence="7">
    <location>
        <begin position="20"/>
        <end position="489"/>
    </location>
</feature>
<evidence type="ECO:0000313" key="9">
    <source>
        <dbReference type="Proteomes" id="UP000243924"/>
    </source>
</evidence>
<keyword evidence="2 7" id="KW-1134">Transmembrane beta strand</keyword>
<accession>A0A1H2HDA6</accession>
<keyword evidence="9" id="KW-1185">Reference proteome</keyword>
<dbReference type="GO" id="GO:0015562">
    <property type="term" value="F:efflux transmembrane transporter activity"/>
    <property type="evidence" value="ECO:0007669"/>
    <property type="project" value="InterPro"/>
</dbReference>
<evidence type="ECO:0000256" key="2">
    <source>
        <dbReference type="ARBA" id="ARBA00022452"/>
    </source>
</evidence>
<feature type="signal peptide" evidence="7">
    <location>
        <begin position="1"/>
        <end position="19"/>
    </location>
</feature>
<dbReference type="Proteomes" id="UP000243924">
    <property type="component" value="Chromosome I"/>
</dbReference>
<protein>
    <submittedName>
        <fullName evidence="8">Efflux transporter, outer membrane factor (OMF) lipoprotein, NodT family</fullName>
    </submittedName>
</protein>
<organism evidence="8 9">
    <name type="scientific">Halopseudomonas salegens</name>
    <dbReference type="NCBI Taxonomy" id="1434072"/>
    <lineage>
        <taxon>Bacteria</taxon>
        <taxon>Pseudomonadati</taxon>
        <taxon>Pseudomonadota</taxon>
        <taxon>Gammaproteobacteria</taxon>
        <taxon>Pseudomonadales</taxon>
        <taxon>Pseudomonadaceae</taxon>
        <taxon>Halopseudomonas</taxon>
    </lineage>
</organism>
<dbReference type="AlphaFoldDB" id="A0A1H2HDA6"/>
<evidence type="ECO:0000313" key="8">
    <source>
        <dbReference type="EMBL" id="SDU29815.1"/>
    </source>
</evidence>
<dbReference type="PROSITE" id="PS51257">
    <property type="entry name" value="PROKAR_LIPOPROTEIN"/>
    <property type="match status" value="1"/>
</dbReference>
<keyword evidence="6 7" id="KW-0449">Lipoprotein</keyword>
<dbReference type="NCBIfam" id="TIGR01845">
    <property type="entry name" value="outer_NodT"/>
    <property type="match status" value="1"/>
</dbReference>
<dbReference type="STRING" id="1434072.SAMN05216210_2957"/>
<dbReference type="EMBL" id="LT629787">
    <property type="protein sequence ID" value="SDU29815.1"/>
    <property type="molecule type" value="Genomic_DNA"/>
</dbReference>
<keyword evidence="3 7" id="KW-0812">Transmembrane</keyword>
<name>A0A1H2HDA6_9GAMM</name>
<dbReference type="Gene3D" id="1.20.1600.10">
    <property type="entry name" value="Outer membrane efflux proteins (OEP)"/>
    <property type="match status" value="1"/>
</dbReference>
<keyword evidence="7" id="KW-0472">Membrane</keyword>
<evidence type="ECO:0000256" key="7">
    <source>
        <dbReference type="RuleBase" id="RU362097"/>
    </source>
</evidence>
<gene>
    <name evidence="8" type="ORF">SAMN05216210_2957</name>
</gene>
<dbReference type="Gene3D" id="2.20.200.10">
    <property type="entry name" value="Outer membrane efflux proteins (OEP)"/>
    <property type="match status" value="1"/>
</dbReference>
<dbReference type="PANTHER" id="PTHR30203:SF25">
    <property type="entry name" value="OUTER MEMBRANE PROTEIN-RELATED"/>
    <property type="match status" value="1"/>
</dbReference>
<sequence>MPPKHILAMLVTASLSAGCAVGPDYASPVLPMPEQYMGQEALDQRQAKANADLVAWWTGFDDPHLTRFVTLALEQNLDLAQATARVAQARAGLGAANAALLPSGNISGQAARGYQSVETPLGQVLNSTADFDRYGNAYEANLGASWELDLFGGLRRKREAALAEYQATDAGASAIRLAVAAQTADVYISIRGLQARLDIASKQIQTRQELLEKANLLHSKGLAAELQVNQAEGALAQVQASVPVLDTALIAAMNALDVMLGTSPGTHRTELAEIVAIPAAPQIVATGSPGDLLRRRPDLIAAERQLAASNARIGVAIAEYYPKLSLSGLIGSATSVSSSNLLSNAASQRAGVLGLRWRLFDFGRINAQIDLAKGQEAETLARYRLAVLRATEDVENAFTELVKREEQVTLLAKGVDSLDQARNASFMAYQKGAVSLIEVLNADESLLRAADTRAQAQTESARAAVAAFKALGGGWQPPEQPQHLVSRDG</sequence>
<evidence type="ECO:0000256" key="3">
    <source>
        <dbReference type="ARBA" id="ARBA00022692"/>
    </source>
</evidence>
<dbReference type="SUPFAM" id="SSF56954">
    <property type="entry name" value="Outer membrane efflux proteins (OEP)"/>
    <property type="match status" value="1"/>
</dbReference>
<dbReference type="GO" id="GO:0009279">
    <property type="term" value="C:cell outer membrane"/>
    <property type="evidence" value="ECO:0007669"/>
    <property type="project" value="UniProtKB-SubCell"/>
</dbReference>
<keyword evidence="5" id="KW-0998">Cell outer membrane</keyword>
<evidence type="ECO:0000256" key="5">
    <source>
        <dbReference type="ARBA" id="ARBA00023237"/>
    </source>
</evidence>
<dbReference type="InterPro" id="IPR003423">
    <property type="entry name" value="OMP_efflux"/>
</dbReference>
<comment type="similarity">
    <text evidence="1 7">Belongs to the outer membrane factor (OMF) (TC 1.B.17) family.</text>
</comment>
<evidence type="ECO:0000256" key="4">
    <source>
        <dbReference type="ARBA" id="ARBA00023139"/>
    </source>
</evidence>
<evidence type="ECO:0000256" key="1">
    <source>
        <dbReference type="ARBA" id="ARBA00007613"/>
    </source>
</evidence>
<dbReference type="PANTHER" id="PTHR30203">
    <property type="entry name" value="OUTER MEMBRANE CATION EFFLUX PROTEIN"/>
    <property type="match status" value="1"/>
</dbReference>
<proteinExistence type="inferred from homology"/>
<dbReference type="InterPro" id="IPR010131">
    <property type="entry name" value="MdtP/NodT-like"/>
</dbReference>
<dbReference type="Pfam" id="PF02321">
    <property type="entry name" value="OEP"/>
    <property type="match status" value="2"/>
</dbReference>